<name>E0DBQ5_9CORY</name>
<proteinExistence type="predicted"/>
<gene>
    <name evidence="1" type="ORF">HMPREF0299_5742</name>
</gene>
<reference evidence="1" key="1">
    <citation type="submission" date="2010-08" db="EMBL/GenBank/DDBJ databases">
        <authorList>
            <person name="Harkins D.M."/>
            <person name="Madupu R."/>
            <person name="Durkin A.S."/>
            <person name="Torralba M."/>
            <person name="Methe B."/>
            <person name="Sutton G.G."/>
            <person name="Nelson K.E."/>
        </authorList>
    </citation>
    <scope>NUCLEOTIDE SEQUENCE [LARGE SCALE GENOMIC DNA]</scope>
    <source>
        <strain evidence="1">ATCC 14266</strain>
    </source>
</reference>
<evidence type="ECO:0000313" key="1">
    <source>
        <dbReference type="EMBL" id="EFM50243.1"/>
    </source>
</evidence>
<dbReference type="Proteomes" id="UP000004218">
    <property type="component" value="Unassembled WGS sequence"/>
</dbReference>
<accession>E0DBQ5</accession>
<sequence length="41" mass="4965">MEINICFDNLKFFIIYHMLLKFLQMIKGYSDDTFIAISHYS</sequence>
<protein>
    <submittedName>
        <fullName evidence="1">Uncharacterized protein</fullName>
    </submittedName>
</protein>
<dbReference type="EMBL" id="ACSH02000002">
    <property type="protein sequence ID" value="EFM50243.1"/>
    <property type="molecule type" value="Genomic_DNA"/>
</dbReference>
<comment type="caution">
    <text evidence="1">The sequence shown here is derived from an EMBL/GenBank/DDBJ whole genome shotgun (WGS) entry which is preliminary data.</text>
</comment>
<organism evidence="1 2">
    <name type="scientific">Corynebacterium matruchotii ATCC 14266</name>
    <dbReference type="NCBI Taxonomy" id="553207"/>
    <lineage>
        <taxon>Bacteria</taxon>
        <taxon>Bacillati</taxon>
        <taxon>Actinomycetota</taxon>
        <taxon>Actinomycetes</taxon>
        <taxon>Mycobacteriales</taxon>
        <taxon>Corynebacteriaceae</taxon>
        <taxon>Corynebacterium</taxon>
    </lineage>
</organism>
<keyword evidence="2" id="KW-1185">Reference proteome</keyword>
<evidence type="ECO:0000313" key="2">
    <source>
        <dbReference type="Proteomes" id="UP000004218"/>
    </source>
</evidence>
<dbReference type="AlphaFoldDB" id="E0DBQ5"/>